<evidence type="ECO:0000313" key="2">
    <source>
        <dbReference type="Proteomes" id="UP000799421"/>
    </source>
</evidence>
<dbReference type="SUPFAM" id="SSF81301">
    <property type="entry name" value="Nucleotidyltransferase"/>
    <property type="match status" value="1"/>
</dbReference>
<reference evidence="1" key="1">
    <citation type="journal article" date="2020" name="Stud. Mycol.">
        <title>101 Dothideomycetes genomes: a test case for predicting lifestyles and emergence of pathogens.</title>
        <authorList>
            <person name="Haridas S."/>
            <person name="Albert R."/>
            <person name="Binder M."/>
            <person name="Bloem J."/>
            <person name="Labutti K."/>
            <person name="Salamov A."/>
            <person name="Andreopoulos B."/>
            <person name="Baker S."/>
            <person name="Barry K."/>
            <person name="Bills G."/>
            <person name="Bluhm B."/>
            <person name="Cannon C."/>
            <person name="Castanera R."/>
            <person name="Culley D."/>
            <person name="Daum C."/>
            <person name="Ezra D."/>
            <person name="Gonzalez J."/>
            <person name="Henrissat B."/>
            <person name="Kuo A."/>
            <person name="Liang C."/>
            <person name="Lipzen A."/>
            <person name="Lutzoni F."/>
            <person name="Magnuson J."/>
            <person name="Mondo S."/>
            <person name="Nolan M."/>
            <person name="Ohm R."/>
            <person name="Pangilinan J."/>
            <person name="Park H.-J."/>
            <person name="Ramirez L."/>
            <person name="Alfaro M."/>
            <person name="Sun H."/>
            <person name="Tritt A."/>
            <person name="Yoshinaga Y."/>
            <person name="Zwiers L.-H."/>
            <person name="Turgeon B."/>
            <person name="Goodwin S."/>
            <person name="Spatafora J."/>
            <person name="Crous P."/>
            <person name="Grigoriev I."/>
        </authorList>
    </citation>
    <scope>NUCLEOTIDE SEQUENCE</scope>
    <source>
        <strain evidence="1">CBS 480.64</strain>
    </source>
</reference>
<keyword evidence="2" id="KW-1185">Reference proteome</keyword>
<gene>
    <name evidence="1" type="ORF">K470DRAFT_221066</name>
</gene>
<name>A0A6A7BVJ5_9PEZI</name>
<protein>
    <recommendedName>
        <fullName evidence="3">Nucleotidyltransferase family protein</fullName>
    </recommendedName>
</protein>
<dbReference type="Proteomes" id="UP000799421">
    <property type="component" value="Unassembled WGS sequence"/>
</dbReference>
<sequence length="220" mass="24336">MDKASDLSDAAIAIYRVLGGQGFDFGIFGGYAVTALEGPRESKDIDCAVACNKETLAARLTQADGFIMLSSSRSDVVGYIWGDRRITVKFYPAAIDRIKTELAPVTGRKFGRSLTRILDPVLVFKGKLSAASMRIQQTDAVDLIWLGERYPKEIKKRTQELSRHMMGQALRRHPYLESMFQAIVGDEILQASKKAVMSPGVLEPSPYQLNIVQNGLFFGL</sequence>
<evidence type="ECO:0008006" key="3">
    <source>
        <dbReference type="Google" id="ProtNLM"/>
    </source>
</evidence>
<accession>A0A6A7BVJ5</accession>
<proteinExistence type="predicted"/>
<dbReference type="OrthoDB" id="3259529at2759"/>
<dbReference type="EMBL" id="MU006008">
    <property type="protein sequence ID" value="KAF2858508.1"/>
    <property type="molecule type" value="Genomic_DNA"/>
</dbReference>
<dbReference type="Gene3D" id="3.30.460.40">
    <property type="match status" value="1"/>
</dbReference>
<dbReference type="AlphaFoldDB" id="A0A6A7BVJ5"/>
<dbReference type="InterPro" id="IPR043519">
    <property type="entry name" value="NT_sf"/>
</dbReference>
<organism evidence="1 2">
    <name type="scientific">Piedraia hortae CBS 480.64</name>
    <dbReference type="NCBI Taxonomy" id="1314780"/>
    <lineage>
        <taxon>Eukaryota</taxon>
        <taxon>Fungi</taxon>
        <taxon>Dikarya</taxon>
        <taxon>Ascomycota</taxon>
        <taxon>Pezizomycotina</taxon>
        <taxon>Dothideomycetes</taxon>
        <taxon>Dothideomycetidae</taxon>
        <taxon>Capnodiales</taxon>
        <taxon>Piedraiaceae</taxon>
        <taxon>Piedraia</taxon>
    </lineage>
</organism>
<evidence type="ECO:0000313" key="1">
    <source>
        <dbReference type="EMBL" id="KAF2858508.1"/>
    </source>
</evidence>